<dbReference type="EMBL" id="BDSP01000259">
    <property type="protein sequence ID" value="GAX27762.1"/>
    <property type="molecule type" value="Genomic_DNA"/>
</dbReference>
<dbReference type="InterPro" id="IPR051961">
    <property type="entry name" value="Fungal_Metabolite_Diox"/>
</dbReference>
<reference evidence="1 2" key="1">
    <citation type="journal article" date="2015" name="Plant Cell">
        <title>Oil accumulation by the oleaginous diatom Fistulifera solaris as revealed by the genome and transcriptome.</title>
        <authorList>
            <person name="Tanaka T."/>
            <person name="Maeda Y."/>
            <person name="Veluchamy A."/>
            <person name="Tanaka M."/>
            <person name="Abida H."/>
            <person name="Marechal E."/>
            <person name="Bowler C."/>
            <person name="Muto M."/>
            <person name="Sunaga Y."/>
            <person name="Tanaka M."/>
            <person name="Yoshino T."/>
            <person name="Taniguchi T."/>
            <person name="Fukuda Y."/>
            <person name="Nemoto M."/>
            <person name="Matsumoto M."/>
            <person name="Wong P.S."/>
            <person name="Aburatani S."/>
            <person name="Fujibuchi W."/>
        </authorList>
    </citation>
    <scope>NUCLEOTIDE SEQUENCE [LARGE SCALE GENOMIC DNA]</scope>
    <source>
        <strain evidence="1 2">JPCC DA0580</strain>
    </source>
</reference>
<keyword evidence="2" id="KW-1185">Reference proteome</keyword>
<dbReference type="Gene3D" id="2.60.120.620">
    <property type="entry name" value="q2cbj1_9rhob like domain"/>
    <property type="match status" value="1"/>
</dbReference>
<dbReference type="SUPFAM" id="SSF51197">
    <property type="entry name" value="Clavaminate synthase-like"/>
    <property type="match status" value="1"/>
</dbReference>
<dbReference type="InParanoid" id="A0A1Z5KNU7"/>
<comment type="caution">
    <text evidence="1">The sequence shown here is derived from an EMBL/GenBank/DDBJ whole genome shotgun (WGS) entry which is preliminary data.</text>
</comment>
<evidence type="ECO:0008006" key="3">
    <source>
        <dbReference type="Google" id="ProtNLM"/>
    </source>
</evidence>
<sequence length="491" mass="56302">MSSSCVQERFSADGYLWEKQVVPDRVIESWKDFTTVVVKQLFAELHKRRDVLESDTTDTMKIGIKHGFREIVMRSPGRYEIALIESSKCLQINTMPSLQELQQCLPFVPSLLNAKSWEDVQICHVSLVLAMSGSKEQSWHADGGHVDLQHHQPCHCLNIFIPLLDLTSDLGPTELRPGTHYHTRNLVPMMLAAKARKTLQAPVAPLLQRGDVLVFDYRLLHRGLANTSQQNRPILVLTVAQAWFKDVLNFPARSLKDQSRDDASDTLVRHHLSALLRSSLMGFGEKSDGIQIKFYHTNKPLLVDKTSLFLQLLLQKIDFLLNLQALLLRLNMKIVIGTLLALVGCSAFQQPLPSQRRSTRLFLEDWVADLIDKELYREKHRKEFENEWMEKNRAAIFSQLNDDTSFLQDDFKENFREFQKDKRLAERSPENYCADRCLATGNCDVYEDMFQMTPSQVIEFCTNCVLATDDEDPVECDIPEAFFDSAQKLSP</sequence>
<protein>
    <recommendedName>
        <fullName evidence="3">Phytanoyl-CoA dioxygenase</fullName>
    </recommendedName>
</protein>
<gene>
    <name evidence="1" type="ORF">FisN_13Hh136</name>
</gene>
<organism evidence="1 2">
    <name type="scientific">Fistulifera solaris</name>
    <name type="common">Oleaginous diatom</name>
    <dbReference type="NCBI Taxonomy" id="1519565"/>
    <lineage>
        <taxon>Eukaryota</taxon>
        <taxon>Sar</taxon>
        <taxon>Stramenopiles</taxon>
        <taxon>Ochrophyta</taxon>
        <taxon>Bacillariophyta</taxon>
        <taxon>Bacillariophyceae</taxon>
        <taxon>Bacillariophycidae</taxon>
        <taxon>Naviculales</taxon>
        <taxon>Naviculaceae</taxon>
        <taxon>Fistulifera</taxon>
    </lineage>
</organism>
<dbReference type="PANTHER" id="PTHR37563:SF2">
    <property type="entry name" value="PHYTANOYL-COA DIOXYGENASE FAMILY PROTEIN (AFU_ORTHOLOGUE AFUA_2G03330)"/>
    <property type="match status" value="1"/>
</dbReference>
<dbReference type="AlphaFoldDB" id="A0A1Z5KNU7"/>
<dbReference type="PANTHER" id="PTHR37563">
    <property type="entry name" value="PHYTANOYL-COA DIOXYGENASE FAMILY PROTEIN (AFU_ORTHOLOGUE AFUA_2G03330)"/>
    <property type="match status" value="1"/>
</dbReference>
<evidence type="ECO:0000313" key="2">
    <source>
        <dbReference type="Proteomes" id="UP000198406"/>
    </source>
</evidence>
<evidence type="ECO:0000313" key="1">
    <source>
        <dbReference type="EMBL" id="GAX27762.1"/>
    </source>
</evidence>
<accession>A0A1Z5KNU7</accession>
<proteinExistence type="predicted"/>
<dbReference type="Proteomes" id="UP000198406">
    <property type="component" value="Unassembled WGS sequence"/>
</dbReference>
<dbReference type="Pfam" id="PF05721">
    <property type="entry name" value="PhyH"/>
    <property type="match status" value="1"/>
</dbReference>
<name>A0A1Z5KNU7_FISSO</name>
<dbReference type="OrthoDB" id="41992at2759"/>
<dbReference type="InterPro" id="IPR008775">
    <property type="entry name" value="Phytyl_CoA_dOase-like"/>
</dbReference>